<reference evidence="2" key="2">
    <citation type="submission" date="2021-02" db="EMBL/GenBank/DDBJ databases">
        <authorList>
            <person name="Kimball J.A."/>
            <person name="Haas M.W."/>
            <person name="Macchietto M."/>
            <person name="Kono T."/>
            <person name="Duquette J."/>
            <person name="Shao M."/>
        </authorList>
    </citation>
    <scope>NUCLEOTIDE SEQUENCE</scope>
    <source>
        <tissue evidence="2">Fresh leaf tissue</tissue>
    </source>
</reference>
<dbReference type="Proteomes" id="UP000729402">
    <property type="component" value="Unassembled WGS sequence"/>
</dbReference>
<keyword evidence="3" id="KW-1185">Reference proteome</keyword>
<evidence type="ECO:0000256" key="1">
    <source>
        <dbReference type="SAM" id="MobiDB-lite"/>
    </source>
</evidence>
<comment type="caution">
    <text evidence="2">The sequence shown here is derived from an EMBL/GenBank/DDBJ whole genome shotgun (WGS) entry which is preliminary data.</text>
</comment>
<proteinExistence type="predicted"/>
<feature type="compositionally biased region" description="Low complexity" evidence="1">
    <location>
        <begin position="63"/>
        <end position="73"/>
    </location>
</feature>
<gene>
    <name evidence="2" type="ORF">GUJ93_ZPchr0009g2082</name>
</gene>
<dbReference type="PANTHER" id="PTHR46250">
    <property type="entry name" value="MYB/SANT-LIKE DNA-BINDING DOMAIN PROTEIN-RELATED"/>
    <property type="match status" value="1"/>
</dbReference>
<feature type="region of interest" description="Disordered" evidence="1">
    <location>
        <begin position="59"/>
        <end position="91"/>
    </location>
</feature>
<evidence type="ECO:0000313" key="3">
    <source>
        <dbReference type="Proteomes" id="UP000729402"/>
    </source>
</evidence>
<dbReference type="AlphaFoldDB" id="A0A8J5R4R8"/>
<organism evidence="2 3">
    <name type="scientific">Zizania palustris</name>
    <name type="common">Northern wild rice</name>
    <dbReference type="NCBI Taxonomy" id="103762"/>
    <lineage>
        <taxon>Eukaryota</taxon>
        <taxon>Viridiplantae</taxon>
        <taxon>Streptophyta</taxon>
        <taxon>Embryophyta</taxon>
        <taxon>Tracheophyta</taxon>
        <taxon>Spermatophyta</taxon>
        <taxon>Magnoliopsida</taxon>
        <taxon>Liliopsida</taxon>
        <taxon>Poales</taxon>
        <taxon>Poaceae</taxon>
        <taxon>BOP clade</taxon>
        <taxon>Oryzoideae</taxon>
        <taxon>Oryzeae</taxon>
        <taxon>Zizaniinae</taxon>
        <taxon>Zizania</taxon>
    </lineage>
</organism>
<dbReference type="OrthoDB" id="681295at2759"/>
<feature type="region of interest" description="Disordered" evidence="1">
    <location>
        <begin position="122"/>
        <end position="229"/>
    </location>
</feature>
<evidence type="ECO:0008006" key="4">
    <source>
        <dbReference type="Google" id="ProtNLM"/>
    </source>
</evidence>
<dbReference type="PANTHER" id="PTHR46250:SF15">
    <property type="entry name" value="OS01G0523800 PROTEIN"/>
    <property type="match status" value="1"/>
</dbReference>
<reference evidence="2" key="1">
    <citation type="journal article" date="2021" name="bioRxiv">
        <title>Whole Genome Assembly and Annotation of Northern Wild Rice, Zizania palustris L., Supports a Whole Genome Duplication in the Zizania Genus.</title>
        <authorList>
            <person name="Haas M."/>
            <person name="Kono T."/>
            <person name="Macchietto M."/>
            <person name="Millas R."/>
            <person name="McGilp L."/>
            <person name="Shao M."/>
            <person name="Duquette J."/>
            <person name="Hirsch C.N."/>
            <person name="Kimball J."/>
        </authorList>
    </citation>
    <scope>NUCLEOTIDE SEQUENCE</scope>
    <source>
        <tissue evidence="2">Fresh leaf tissue</tissue>
    </source>
</reference>
<name>A0A8J5R4R8_ZIZPA</name>
<dbReference type="EMBL" id="JAAALK010000289">
    <property type="protein sequence ID" value="KAG8051290.1"/>
    <property type="molecule type" value="Genomic_DNA"/>
</dbReference>
<sequence>MEEQPLARREVVLGRNVHTTSFAVKEPEVDDDETSEREAAMASVLALYRRSLVERTKHHLGKGLRAASAARGLTRARRRRRGPPATAGGLPCAAAAARGLPRADAARGRPCAATAGGLSRAATVRGLPRASPPEDSRAPPSPDSCVLPPEMYCAPPPRSSRALPSEGALPPRAPPRRRCPGFPAEASTSARRLHDSSDGSALLPAPGASGGVQSAHLHTPPPPQVASVTRHGSGWKLKYYTWKRVRHFRTKYGALEVMLGKSGFAWDDTRKMLQCEKQQYDDHCKKNHEAKGLYGIAFPYYDTLAAIYGRDIATGEGAEGVAEAVSNMEKEIALEDVRDQDDVEERACIETPRRSVDSTSSCSKKRKKDNVKLKDSSSDDRFLDMFVDVQGELKSVCKHVGTMAESMMREAEVQEKIVSEEDTTKIAK</sequence>
<evidence type="ECO:0000313" key="2">
    <source>
        <dbReference type="EMBL" id="KAG8051290.1"/>
    </source>
</evidence>
<accession>A0A8J5R4R8</accession>
<protein>
    <recommendedName>
        <fullName evidence="4">Myb/SANT-like domain-containing protein</fullName>
    </recommendedName>
</protein>